<accession>A0A7Y9YKW9</accession>
<proteinExistence type="predicted"/>
<dbReference type="SMART" id="SM01043">
    <property type="entry name" value="BTAD"/>
    <property type="match status" value="1"/>
</dbReference>
<feature type="domain" description="Bacterial transcriptional activator" evidence="1">
    <location>
        <begin position="105"/>
        <end position="250"/>
    </location>
</feature>
<name>A0A7Y9YKW9_9ACTN</name>
<dbReference type="Pfam" id="PF03704">
    <property type="entry name" value="BTAD"/>
    <property type="match status" value="1"/>
</dbReference>
<comment type="caution">
    <text evidence="2">The sequence shown here is derived from an EMBL/GenBank/DDBJ whole genome shotgun (WGS) entry which is preliminary data.</text>
</comment>
<keyword evidence="3" id="KW-1185">Reference proteome</keyword>
<keyword evidence="2" id="KW-0238">DNA-binding</keyword>
<dbReference type="GO" id="GO:0006355">
    <property type="term" value="P:regulation of DNA-templated transcription"/>
    <property type="evidence" value="ECO:0007669"/>
    <property type="project" value="InterPro"/>
</dbReference>
<dbReference type="Proteomes" id="UP000537326">
    <property type="component" value="Unassembled WGS sequence"/>
</dbReference>
<dbReference type="InterPro" id="IPR016032">
    <property type="entry name" value="Sig_transdc_resp-reg_C-effctor"/>
</dbReference>
<gene>
    <name evidence="2" type="ORF">BKA05_003730</name>
</gene>
<sequence>MQHGHHRGPRVRLLGDLEVRRHDGTLVQAHEWRTGKTMDLLRLLALEDGRPVQVDGLLEKLWPDAPRMRGLGSLRTAASEIRRVLGDPLSVRRHLDGLALPDAWVDVVELRALHSDIRQARDSLEHEVVLALARRACSLYRGPFQAHDAASLWSVEVRDELTVLHLDVLTWGAESANAAAHYREAVEMASTAVRTDPGSESAHRTLMRAYAALGEIGHALRAYESYRRFLATELGADPSVQTQDLHLRLLRSSGSS</sequence>
<dbReference type="PANTHER" id="PTHR35807">
    <property type="entry name" value="TRANSCRIPTIONAL REGULATOR REDD-RELATED"/>
    <property type="match status" value="1"/>
</dbReference>
<dbReference type="EMBL" id="JACBZI010000001">
    <property type="protein sequence ID" value="NYI12215.1"/>
    <property type="molecule type" value="Genomic_DNA"/>
</dbReference>
<protein>
    <submittedName>
        <fullName evidence="2">DNA-binding SARP family transcriptional activator</fullName>
    </submittedName>
</protein>
<dbReference type="InterPro" id="IPR005158">
    <property type="entry name" value="BTAD"/>
</dbReference>
<evidence type="ECO:0000313" key="2">
    <source>
        <dbReference type="EMBL" id="NYI12215.1"/>
    </source>
</evidence>
<dbReference type="Gene3D" id="1.25.40.10">
    <property type="entry name" value="Tetratricopeptide repeat domain"/>
    <property type="match status" value="1"/>
</dbReference>
<reference evidence="2 3" key="1">
    <citation type="submission" date="2020-07" db="EMBL/GenBank/DDBJ databases">
        <title>Sequencing the genomes of 1000 actinobacteria strains.</title>
        <authorList>
            <person name="Klenk H.-P."/>
        </authorList>
    </citation>
    <scope>NUCLEOTIDE SEQUENCE [LARGE SCALE GENOMIC DNA]</scope>
    <source>
        <strain evidence="2 3">DSM 18248</strain>
    </source>
</reference>
<dbReference type="GO" id="GO:0003677">
    <property type="term" value="F:DNA binding"/>
    <property type="evidence" value="ECO:0007669"/>
    <property type="project" value="UniProtKB-KW"/>
</dbReference>
<dbReference type="InterPro" id="IPR036388">
    <property type="entry name" value="WH-like_DNA-bd_sf"/>
</dbReference>
<dbReference type="InterPro" id="IPR051677">
    <property type="entry name" value="AfsR-DnrI-RedD_regulator"/>
</dbReference>
<dbReference type="SUPFAM" id="SSF48452">
    <property type="entry name" value="TPR-like"/>
    <property type="match status" value="1"/>
</dbReference>
<evidence type="ECO:0000259" key="1">
    <source>
        <dbReference type="SMART" id="SM01043"/>
    </source>
</evidence>
<dbReference type="AlphaFoldDB" id="A0A7Y9YKW9"/>
<organism evidence="2 3">
    <name type="scientific">Nocardioides marinus</name>
    <dbReference type="NCBI Taxonomy" id="374514"/>
    <lineage>
        <taxon>Bacteria</taxon>
        <taxon>Bacillati</taxon>
        <taxon>Actinomycetota</taxon>
        <taxon>Actinomycetes</taxon>
        <taxon>Propionibacteriales</taxon>
        <taxon>Nocardioidaceae</taxon>
        <taxon>Nocardioides</taxon>
    </lineage>
</organism>
<dbReference type="SUPFAM" id="SSF46894">
    <property type="entry name" value="C-terminal effector domain of the bipartite response regulators"/>
    <property type="match status" value="1"/>
</dbReference>
<dbReference type="InterPro" id="IPR011990">
    <property type="entry name" value="TPR-like_helical_dom_sf"/>
</dbReference>
<dbReference type="Gene3D" id="1.10.10.10">
    <property type="entry name" value="Winged helix-like DNA-binding domain superfamily/Winged helix DNA-binding domain"/>
    <property type="match status" value="1"/>
</dbReference>
<dbReference type="RefSeq" id="WP_179532795.1">
    <property type="nucleotide sequence ID" value="NZ_BAAAPP010000001.1"/>
</dbReference>
<evidence type="ECO:0000313" key="3">
    <source>
        <dbReference type="Proteomes" id="UP000537326"/>
    </source>
</evidence>